<proteinExistence type="inferred from homology"/>
<keyword evidence="5" id="KW-0560">Oxidoreductase</keyword>
<evidence type="ECO:0000256" key="3">
    <source>
        <dbReference type="ARBA" id="ARBA00022723"/>
    </source>
</evidence>
<comment type="caution">
    <text evidence="8">The sequence shown here is derived from an EMBL/GenBank/DDBJ whole genome shotgun (WGS) entry which is preliminary data.</text>
</comment>
<dbReference type="FunFam" id="3.60.130.10:FF:000002">
    <property type="entry name" value="Alpha-ketoglutarate-dependent taurine dioxygenase"/>
    <property type="match status" value="1"/>
</dbReference>
<sequence>MSDIPTLAADSTLAPVTSNEPFQVRPIGGRIGAEVRGVTLSADLDAAAIAAINQALLDHKVLFFRGQSHLDDAAQEAFAARFGETVAHPTVPSLSSGSRLLELDSKHGTRANSWHTDVTFVDAYPKISILRGVVIPPAGGDTVWANTAAAYANLPDALRDLADKLWALHSNTYDYAATRHAPDTETEREYRKQFTSTLYETEHPVVRVHPETGERTLVLGHFVQRFIGLSQRDSDRLIELFHDHVTRLENTVRWRWTQGDVAIWDNRATQHYAVADYGDAHRVVRRATVHGDVPTGIDGRRSRIVRQETRSA</sequence>
<dbReference type="RefSeq" id="WP_238210945.1">
    <property type="nucleotide sequence ID" value="NZ_BPUS01000002.1"/>
</dbReference>
<dbReference type="EMBL" id="BPUS01000002">
    <property type="protein sequence ID" value="GJH24517.1"/>
    <property type="molecule type" value="Genomic_DNA"/>
</dbReference>
<dbReference type="SUPFAM" id="SSF51197">
    <property type="entry name" value="Clavaminate synthase-like"/>
    <property type="match status" value="1"/>
</dbReference>
<gene>
    <name evidence="8" type="ORF">CBA19CS42_08395</name>
</gene>
<dbReference type="PANTHER" id="PTHR30468">
    <property type="entry name" value="ALPHA-KETOGLUTARATE-DEPENDENT SULFONATE DIOXYGENASE"/>
    <property type="match status" value="1"/>
</dbReference>
<dbReference type="AlphaFoldDB" id="A0AA37I8N6"/>
<dbReference type="InterPro" id="IPR042098">
    <property type="entry name" value="TauD-like_sf"/>
</dbReference>
<name>A0AA37I8N6_9BURK</name>
<dbReference type="InterPro" id="IPR051323">
    <property type="entry name" value="AtsK-like"/>
</dbReference>
<evidence type="ECO:0000256" key="6">
    <source>
        <dbReference type="ARBA" id="ARBA00023004"/>
    </source>
</evidence>
<feature type="domain" description="TauD/TfdA-like" evidence="7">
    <location>
        <begin position="23"/>
        <end position="288"/>
    </location>
</feature>
<dbReference type="Pfam" id="PF02668">
    <property type="entry name" value="TauD"/>
    <property type="match status" value="1"/>
</dbReference>
<keyword evidence="3" id="KW-0479">Metal-binding</keyword>
<evidence type="ECO:0000256" key="2">
    <source>
        <dbReference type="ARBA" id="ARBA00005896"/>
    </source>
</evidence>
<dbReference type="GO" id="GO:0016706">
    <property type="term" value="F:2-oxoglutarate-dependent dioxygenase activity"/>
    <property type="evidence" value="ECO:0007669"/>
    <property type="project" value="UniProtKB-ARBA"/>
</dbReference>
<keyword evidence="4 8" id="KW-0223">Dioxygenase</keyword>
<evidence type="ECO:0000256" key="4">
    <source>
        <dbReference type="ARBA" id="ARBA00022964"/>
    </source>
</evidence>
<evidence type="ECO:0000313" key="8">
    <source>
        <dbReference type="EMBL" id="GJH24517.1"/>
    </source>
</evidence>
<evidence type="ECO:0000259" key="7">
    <source>
        <dbReference type="Pfam" id="PF02668"/>
    </source>
</evidence>
<evidence type="ECO:0000256" key="1">
    <source>
        <dbReference type="ARBA" id="ARBA00001954"/>
    </source>
</evidence>
<dbReference type="GO" id="GO:0046872">
    <property type="term" value="F:metal ion binding"/>
    <property type="evidence" value="ECO:0007669"/>
    <property type="project" value="UniProtKB-KW"/>
</dbReference>
<comment type="cofactor">
    <cofactor evidence="1">
        <name>Fe(2+)</name>
        <dbReference type="ChEBI" id="CHEBI:29033"/>
    </cofactor>
</comment>
<dbReference type="InterPro" id="IPR003819">
    <property type="entry name" value="TauD/TfdA-like"/>
</dbReference>
<protein>
    <submittedName>
        <fullName evidence="8">TauD/TfdA family dioxygenase</fullName>
    </submittedName>
</protein>
<comment type="similarity">
    <text evidence="2">Belongs to the TfdA dioxygenase family.</text>
</comment>
<dbReference type="PANTHER" id="PTHR30468:SF5">
    <property type="entry name" value="ALPHA-KETOGLUTARATE-DEPENDENT SULFATE ESTER DIOXYGENASE"/>
    <property type="match status" value="1"/>
</dbReference>
<evidence type="ECO:0000256" key="5">
    <source>
        <dbReference type="ARBA" id="ARBA00023002"/>
    </source>
</evidence>
<accession>A0AA37I8N6</accession>
<keyword evidence="6" id="KW-0408">Iron</keyword>
<evidence type="ECO:0000313" key="9">
    <source>
        <dbReference type="Proteomes" id="UP001055111"/>
    </source>
</evidence>
<dbReference type="GO" id="GO:0005737">
    <property type="term" value="C:cytoplasm"/>
    <property type="evidence" value="ECO:0007669"/>
    <property type="project" value="TreeGrafter"/>
</dbReference>
<dbReference type="Proteomes" id="UP001055111">
    <property type="component" value="Unassembled WGS sequence"/>
</dbReference>
<organism evidence="8 9">
    <name type="scientific">Caballeronia novacaledonica</name>
    <dbReference type="NCBI Taxonomy" id="1544861"/>
    <lineage>
        <taxon>Bacteria</taxon>
        <taxon>Pseudomonadati</taxon>
        <taxon>Pseudomonadota</taxon>
        <taxon>Betaproteobacteria</taxon>
        <taxon>Burkholderiales</taxon>
        <taxon>Burkholderiaceae</taxon>
        <taxon>Caballeronia</taxon>
    </lineage>
</organism>
<dbReference type="Gene3D" id="3.60.130.10">
    <property type="entry name" value="Clavaminate synthase-like"/>
    <property type="match status" value="1"/>
</dbReference>
<reference evidence="8" key="1">
    <citation type="submission" date="2022-09" db="EMBL/GenBank/DDBJ databases">
        <title>Isolation and characterization of 3-chlorobenzoate degrading bacteria from soils in Shizuoka.</title>
        <authorList>
            <person name="Ifat A."/>
            <person name="Ogawa N."/>
            <person name="Kimbara K."/>
            <person name="Moriuchi R."/>
            <person name="Dohra H."/>
            <person name="Shintani M."/>
        </authorList>
    </citation>
    <scope>NUCLEOTIDE SEQUENCE</scope>
    <source>
        <strain evidence="8">19CS4-2</strain>
    </source>
</reference>